<keyword evidence="6" id="KW-0456">Lyase</keyword>
<keyword evidence="1 5" id="KW-0949">S-adenosyl-L-methionine</keyword>
<sequence length="301" mass="33603">MSSLPRYIKSHKDGQLKKQCIAAKERLQACDLCPRMCGVNRLESQVGICKTSESAWVSSIHAHYGEEAPLVGAKGSGTIFFTHCNLLCNFCQNSDISHESHGRPVTDTELASLMLNLQNQGCHNINFVTPSHVVPQILSALEIAIPQGLEVPLVYNTGGYDRIQTLRLLDGIIDIYMPDFKFWDNDIAEQTCNAPDYSQVAQWAIKEMHRQVGDLVVTSEGIAIEGLIIRHLVLPKKLSGTRQIMHFLASQISTNTYTNIMPQYRPCYKASQTPGMESFLTEQEFMDALQEASEEGITRLD</sequence>
<accession>A0A1V1P2H7</accession>
<feature type="binding site" evidence="5">
    <location>
        <position position="84"/>
    </location>
    <ligand>
        <name>[4Fe-4S] cluster</name>
        <dbReference type="ChEBI" id="CHEBI:49883"/>
        <note>4Fe-4S-S-AdoMet</note>
    </ligand>
</feature>
<dbReference type="PANTHER" id="PTHR43075">
    <property type="entry name" value="FORMATE LYASE ACTIVATING ENZYME, PUTATIVE (AFU_ORTHOLOGUE AFUA_2G15630)-RELATED"/>
    <property type="match status" value="1"/>
</dbReference>
<dbReference type="GO" id="GO:0051536">
    <property type="term" value="F:iron-sulfur cluster binding"/>
    <property type="evidence" value="ECO:0007669"/>
    <property type="project" value="UniProtKB-KW"/>
</dbReference>
<evidence type="ECO:0000313" key="6">
    <source>
        <dbReference type="EMBL" id="ETR69099.1"/>
    </source>
</evidence>
<dbReference type="InterPro" id="IPR058240">
    <property type="entry name" value="rSAM_sf"/>
</dbReference>
<dbReference type="Proteomes" id="UP000189670">
    <property type="component" value="Unassembled WGS sequence"/>
</dbReference>
<keyword evidence="2 5" id="KW-0479">Metal-binding</keyword>
<dbReference type="SUPFAM" id="SSF102114">
    <property type="entry name" value="Radical SAM enzymes"/>
    <property type="match status" value="1"/>
</dbReference>
<comment type="caution">
    <text evidence="6">The sequence shown here is derived from an EMBL/GenBank/DDBJ whole genome shotgun (WGS) entry which is preliminary data.</text>
</comment>
<dbReference type="GO" id="GO:0016829">
    <property type="term" value="F:lyase activity"/>
    <property type="evidence" value="ECO:0007669"/>
    <property type="project" value="UniProtKB-KW"/>
</dbReference>
<dbReference type="SFLD" id="SFLDS00029">
    <property type="entry name" value="Radical_SAM"/>
    <property type="match status" value="1"/>
</dbReference>
<protein>
    <submittedName>
        <fullName evidence="6">Pyruvate formate lyase activating enzyme</fullName>
    </submittedName>
</protein>
<evidence type="ECO:0000256" key="5">
    <source>
        <dbReference type="PIRSR" id="PIRSR004869-50"/>
    </source>
</evidence>
<proteinExistence type="predicted"/>
<keyword evidence="3 5" id="KW-0408">Iron</keyword>
<evidence type="ECO:0000256" key="1">
    <source>
        <dbReference type="ARBA" id="ARBA00022691"/>
    </source>
</evidence>
<evidence type="ECO:0000256" key="4">
    <source>
        <dbReference type="ARBA" id="ARBA00023014"/>
    </source>
</evidence>
<dbReference type="AlphaFoldDB" id="A0A1V1P2H7"/>
<feature type="binding site" evidence="5">
    <location>
        <position position="91"/>
    </location>
    <ligand>
        <name>[4Fe-4S] cluster</name>
        <dbReference type="ChEBI" id="CHEBI:49883"/>
        <note>4Fe-4S-S-AdoMet</note>
    </ligand>
</feature>
<name>A0A1V1P2H7_9BACT</name>
<evidence type="ECO:0000256" key="2">
    <source>
        <dbReference type="ARBA" id="ARBA00022723"/>
    </source>
</evidence>
<dbReference type="Gene3D" id="3.20.20.70">
    <property type="entry name" value="Aldolase class I"/>
    <property type="match status" value="1"/>
</dbReference>
<reference evidence="7" key="1">
    <citation type="submission" date="2012-11" db="EMBL/GenBank/DDBJ databases">
        <authorList>
            <person name="Lucero-Rivera Y.E."/>
            <person name="Tovar-Ramirez D."/>
        </authorList>
    </citation>
    <scope>NUCLEOTIDE SEQUENCE [LARGE SCALE GENOMIC DNA]</scope>
    <source>
        <strain evidence="7">Araruama</strain>
    </source>
</reference>
<dbReference type="PIRSF" id="PIRSF004869">
    <property type="entry name" value="PflX_prd"/>
    <property type="match status" value="1"/>
</dbReference>
<dbReference type="SFLD" id="SFLDG01099">
    <property type="entry name" value="Uncharacterised_Radical_SAM_Su"/>
    <property type="match status" value="1"/>
</dbReference>
<dbReference type="PANTHER" id="PTHR43075:SF1">
    <property type="entry name" value="FORMATE LYASE ACTIVATING ENZYME, PUTATIVE (AFU_ORTHOLOGUE AFUA_2G15630)-RELATED"/>
    <property type="match status" value="1"/>
</dbReference>
<gene>
    <name evidence="6" type="ORF">OMM_04154</name>
</gene>
<feature type="binding site" evidence="5">
    <location>
        <position position="88"/>
    </location>
    <ligand>
        <name>[4Fe-4S] cluster</name>
        <dbReference type="ChEBI" id="CHEBI:49883"/>
        <note>4Fe-4S-S-AdoMet</note>
    </ligand>
</feature>
<dbReference type="InterPro" id="IPR013785">
    <property type="entry name" value="Aldolase_TIM"/>
</dbReference>
<organism evidence="6 7">
    <name type="scientific">Candidatus Magnetoglobus multicellularis str. Araruama</name>
    <dbReference type="NCBI Taxonomy" id="890399"/>
    <lineage>
        <taxon>Bacteria</taxon>
        <taxon>Pseudomonadati</taxon>
        <taxon>Thermodesulfobacteriota</taxon>
        <taxon>Desulfobacteria</taxon>
        <taxon>Desulfobacterales</taxon>
        <taxon>Desulfobacteraceae</taxon>
        <taxon>Candidatus Magnetoglobus</taxon>
    </lineage>
</organism>
<dbReference type="GO" id="GO:0046872">
    <property type="term" value="F:metal ion binding"/>
    <property type="evidence" value="ECO:0007669"/>
    <property type="project" value="UniProtKB-KW"/>
</dbReference>
<dbReference type="InterPro" id="IPR016431">
    <property type="entry name" value="Pyrv-formate_lyase-activ_prd"/>
</dbReference>
<keyword evidence="6" id="KW-0670">Pyruvate</keyword>
<dbReference type="InterPro" id="IPR007197">
    <property type="entry name" value="rSAM"/>
</dbReference>
<dbReference type="InterPro" id="IPR040085">
    <property type="entry name" value="MJ0674-like"/>
</dbReference>
<evidence type="ECO:0000256" key="3">
    <source>
        <dbReference type="ARBA" id="ARBA00023004"/>
    </source>
</evidence>
<comment type="cofactor">
    <cofactor evidence="5">
        <name>[4Fe-4S] cluster</name>
        <dbReference type="ChEBI" id="CHEBI:49883"/>
    </cofactor>
    <text evidence="5">Binds 1 [4Fe-4S] cluster. The cluster is coordinated with 3 cysteines and an exchangeable S-adenosyl-L-methionine.</text>
</comment>
<dbReference type="EMBL" id="ATBP01000738">
    <property type="protein sequence ID" value="ETR69099.1"/>
    <property type="molecule type" value="Genomic_DNA"/>
</dbReference>
<keyword evidence="4 5" id="KW-0411">Iron-sulfur</keyword>
<evidence type="ECO:0000313" key="7">
    <source>
        <dbReference type="Proteomes" id="UP000189670"/>
    </source>
</evidence>